<dbReference type="Gene3D" id="2.60.120.200">
    <property type="match status" value="1"/>
</dbReference>
<feature type="chain" id="PRO_5040491071" evidence="1">
    <location>
        <begin position="26"/>
        <end position="242"/>
    </location>
</feature>
<comment type="caution">
    <text evidence="2">The sequence shown here is derived from an EMBL/GenBank/DDBJ whole genome shotgun (WGS) entry which is preliminary data.</text>
</comment>
<protein>
    <submittedName>
        <fullName evidence="2">Uncharacterized protein</fullName>
    </submittedName>
</protein>
<keyword evidence="3" id="KW-1185">Reference proteome</keyword>
<accession>A0A9P9E1K6</accession>
<dbReference type="AlphaFoldDB" id="A0A9P9E1K6"/>
<evidence type="ECO:0000313" key="3">
    <source>
        <dbReference type="Proteomes" id="UP000738349"/>
    </source>
</evidence>
<dbReference type="InterPro" id="IPR013320">
    <property type="entry name" value="ConA-like_dom_sf"/>
</dbReference>
<gene>
    <name evidence="2" type="ORF">EDB81DRAFT_888833</name>
</gene>
<reference evidence="2" key="1">
    <citation type="journal article" date="2021" name="Nat. Commun.">
        <title>Genetic determinants of endophytism in the Arabidopsis root mycobiome.</title>
        <authorList>
            <person name="Mesny F."/>
            <person name="Miyauchi S."/>
            <person name="Thiergart T."/>
            <person name="Pickel B."/>
            <person name="Atanasova L."/>
            <person name="Karlsson M."/>
            <person name="Huettel B."/>
            <person name="Barry K.W."/>
            <person name="Haridas S."/>
            <person name="Chen C."/>
            <person name="Bauer D."/>
            <person name="Andreopoulos W."/>
            <person name="Pangilinan J."/>
            <person name="LaButti K."/>
            <person name="Riley R."/>
            <person name="Lipzen A."/>
            <person name="Clum A."/>
            <person name="Drula E."/>
            <person name="Henrissat B."/>
            <person name="Kohler A."/>
            <person name="Grigoriev I.V."/>
            <person name="Martin F.M."/>
            <person name="Hacquard S."/>
        </authorList>
    </citation>
    <scope>NUCLEOTIDE SEQUENCE</scope>
    <source>
        <strain evidence="2">MPI-CAGE-AT-0147</strain>
    </source>
</reference>
<evidence type="ECO:0000256" key="1">
    <source>
        <dbReference type="SAM" id="SignalP"/>
    </source>
</evidence>
<name>A0A9P9E1K6_9HYPO</name>
<dbReference type="SUPFAM" id="SSF49899">
    <property type="entry name" value="Concanavalin A-like lectins/glucanases"/>
    <property type="match status" value="1"/>
</dbReference>
<sequence>MLAKVSSIIQSLAALLLVAGGNVDAHPAPESSPLHTNIARSTFKDEFTTFDTNTWRCEYTCPVIETGKARYRLKSGIAPDNYGSWSKSRYTPQRFTKGNFTVSFSLTERPTKQPVWWGIALWDDGPTTDLKQFNEINFGYTTDQSYTNTQLLFESAKRGVYSSLKVDTGVDLYSEEYYTASLVYDASHVTFYFNGKKLKEITNTSVIPTDEMDLVLGTRLVTGGSALTQGFTQSVDWVQITV</sequence>
<feature type="signal peptide" evidence="1">
    <location>
        <begin position="1"/>
        <end position="25"/>
    </location>
</feature>
<dbReference type="OrthoDB" id="5047739at2759"/>
<proteinExistence type="predicted"/>
<evidence type="ECO:0000313" key="2">
    <source>
        <dbReference type="EMBL" id="KAH7129066.1"/>
    </source>
</evidence>
<organism evidence="2 3">
    <name type="scientific">Dactylonectria macrodidyma</name>
    <dbReference type="NCBI Taxonomy" id="307937"/>
    <lineage>
        <taxon>Eukaryota</taxon>
        <taxon>Fungi</taxon>
        <taxon>Dikarya</taxon>
        <taxon>Ascomycota</taxon>
        <taxon>Pezizomycotina</taxon>
        <taxon>Sordariomycetes</taxon>
        <taxon>Hypocreomycetidae</taxon>
        <taxon>Hypocreales</taxon>
        <taxon>Nectriaceae</taxon>
        <taxon>Dactylonectria</taxon>
    </lineage>
</organism>
<keyword evidence="1" id="KW-0732">Signal</keyword>
<dbReference type="Proteomes" id="UP000738349">
    <property type="component" value="Unassembled WGS sequence"/>
</dbReference>
<dbReference type="EMBL" id="JAGMUV010000018">
    <property type="protein sequence ID" value="KAH7129066.1"/>
    <property type="molecule type" value="Genomic_DNA"/>
</dbReference>